<proteinExistence type="predicted"/>
<keyword evidence="2" id="KW-0732">Signal</keyword>
<dbReference type="EMBL" id="JAUSQZ010000001">
    <property type="protein sequence ID" value="MDP9826547.1"/>
    <property type="molecule type" value="Genomic_DNA"/>
</dbReference>
<protein>
    <submittedName>
        <fullName evidence="3">Uncharacterized protein</fullName>
    </submittedName>
</protein>
<sequence length="719" mass="75704">MRKSLAWLTTVAGVAGLLTALPIAGPMSADAATRTDLGAELGVDEIVLATGDRVAVRSTGVVARSERTLVGQTRQGRRLLLPAVALPYLGKTLDASLFDVEQLARTRPASGRIEVEVAYQGAKPSIPGVTITSARGGRATGYLTPDSASAFGDALVKQWHRDEAAGWPKSVRMFGGVTSISSARPARVPAVATPKYKQYTLTVKVTGPDGEPENEGQVALINLDRAAKAYTTLPVVDGLAKVSVPAGNYALQALHYTVDDDAAETEHLRLTTVSDLKVSAARSVTLDHRTATLSATPSTPNPATLQSYYFNTLLTSKDGVPLETYFVSAPFDFAYSPAAAPKAGSLKTFFHWHLSGTDGAYTYDLAARANGIPARSTFGYAASQLTTIKAAYYGDGTGSTAYSGRTALFADQFGAGTLVSPVQLGTGRTEYVGSTGGTPEWGTELDLGDPFDPTAWISDWDSPLKAGTTVKQDWNRGPLAPNFVSGVVCQLCRTNTRLSFMVPDVTDSTLTHAGAVTPQNGKPYNRFRVYAGSKKIYDRKNVLDLSAVKIPAGQTKLRLIHDLDRRTVKSPQNTQSTTEMTFGTKSGTGRKVTGSNREWCPEDKGTCTVPTAVSARLSLPTDLQGRLPSGKSTVTVKLSAVPGAASSAARSATLKVRVTGTSTWTTVKLKSIGGGRFQGVVNNPNANGGRAVDVSFSGTNAAGSTFAQTVLRAYTVAGS</sequence>
<dbReference type="RefSeq" id="WP_307241451.1">
    <property type="nucleotide sequence ID" value="NZ_JAUSQZ010000001.1"/>
</dbReference>
<organism evidence="3 4">
    <name type="scientific">Kineosporia succinea</name>
    <dbReference type="NCBI Taxonomy" id="84632"/>
    <lineage>
        <taxon>Bacteria</taxon>
        <taxon>Bacillati</taxon>
        <taxon>Actinomycetota</taxon>
        <taxon>Actinomycetes</taxon>
        <taxon>Kineosporiales</taxon>
        <taxon>Kineosporiaceae</taxon>
        <taxon>Kineosporia</taxon>
    </lineage>
</organism>
<comment type="caution">
    <text evidence="3">The sequence shown here is derived from an EMBL/GenBank/DDBJ whole genome shotgun (WGS) entry which is preliminary data.</text>
</comment>
<feature type="chain" id="PRO_5047532455" evidence="2">
    <location>
        <begin position="32"/>
        <end position="719"/>
    </location>
</feature>
<evidence type="ECO:0000313" key="4">
    <source>
        <dbReference type="Proteomes" id="UP001235712"/>
    </source>
</evidence>
<keyword evidence="4" id="KW-1185">Reference proteome</keyword>
<evidence type="ECO:0000256" key="1">
    <source>
        <dbReference type="SAM" id="MobiDB-lite"/>
    </source>
</evidence>
<reference evidence="3 4" key="1">
    <citation type="submission" date="2023-07" db="EMBL/GenBank/DDBJ databases">
        <title>Sequencing the genomes of 1000 actinobacteria strains.</title>
        <authorList>
            <person name="Klenk H.-P."/>
        </authorList>
    </citation>
    <scope>NUCLEOTIDE SEQUENCE [LARGE SCALE GENOMIC DNA]</scope>
    <source>
        <strain evidence="3 4">DSM 44388</strain>
    </source>
</reference>
<name>A0ABT9P200_9ACTN</name>
<accession>A0ABT9P200</accession>
<feature type="region of interest" description="Disordered" evidence="1">
    <location>
        <begin position="569"/>
        <end position="597"/>
    </location>
</feature>
<dbReference type="Proteomes" id="UP001235712">
    <property type="component" value="Unassembled WGS sequence"/>
</dbReference>
<feature type="signal peptide" evidence="2">
    <location>
        <begin position="1"/>
        <end position="31"/>
    </location>
</feature>
<feature type="compositionally biased region" description="Polar residues" evidence="1">
    <location>
        <begin position="569"/>
        <end position="587"/>
    </location>
</feature>
<gene>
    <name evidence="3" type="ORF">J2S57_002296</name>
</gene>
<evidence type="ECO:0000313" key="3">
    <source>
        <dbReference type="EMBL" id="MDP9826547.1"/>
    </source>
</evidence>
<evidence type="ECO:0000256" key="2">
    <source>
        <dbReference type="SAM" id="SignalP"/>
    </source>
</evidence>